<evidence type="ECO:0000256" key="3">
    <source>
        <dbReference type="ARBA" id="ARBA00004667"/>
    </source>
</evidence>
<comment type="pathway">
    <text evidence="3 16">Amino-acid biosynthesis; L-histidine biosynthesis; L-histidine from 5-phospho-alpha-D-ribose 1-diphosphate: step 1/9.</text>
</comment>
<comment type="subunit">
    <text evidence="5 16">Heteromultimer composed of HisG and HisZ subunits.</text>
</comment>
<dbReference type="RefSeq" id="WP_147058600.1">
    <property type="nucleotide sequence ID" value="NZ_BJYL01000032.1"/>
</dbReference>
<evidence type="ECO:0000256" key="7">
    <source>
        <dbReference type="ARBA" id="ARBA00020998"/>
    </source>
</evidence>
<comment type="function">
    <text evidence="15 16">Catalyzes the condensation of ATP and 5-phosphoribose 1-diphosphate to form N'-(5'-phosphoribosyl)-ATP (PR-ATP). Has a crucial role in the pathway because the rate of histidine biosynthesis seems to be controlled primarily by regulation of HisG enzymatic activity.</text>
</comment>
<evidence type="ECO:0000313" key="19">
    <source>
        <dbReference type="Proteomes" id="UP000321901"/>
    </source>
</evidence>
<dbReference type="GO" id="GO:0005737">
    <property type="term" value="C:cytoplasm"/>
    <property type="evidence" value="ECO:0007669"/>
    <property type="project" value="UniProtKB-SubCell"/>
</dbReference>
<dbReference type="SUPFAM" id="SSF53850">
    <property type="entry name" value="Periplasmic binding protein-like II"/>
    <property type="match status" value="1"/>
</dbReference>
<dbReference type="GO" id="GO:0000105">
    <property type="term" value="P:L-histidine biosynthetic process"/>
    <property type="evidence" value="ECO:0007669"/>
    <property type="project" value="UniProtKB-UniRule"/>
</dbReference>
<evidence type="ECO:0000256" key="14">
    <source>
        <dbReference type="ARBA" id="ARBA00023102"/>
    </source>
</evidence>
<comment type="domain">
    <text evidence="16">Lacks the C-terminal regulatory region which is replaced by HisZ.</text>
</comment>
<keyword evidence="14 16" id="KW-0368">Histidine biosynthesis</keyword>
<dbReference type="InterPro" id="IPR018198">
    <property type="entry name" value="ATP_PRibTrfase_CS"/>
</dbReference>
<name>A0A511Z9E6_9BACL</name>
<dbReference type="Pfam" id="PF01634">
    <property type="entry name" value="HisG"/>
    <property type="match status" value="1"/>
</dbReference>
<proteinExistence type="inferred from homology"/>
<evidence type="ECO:0000256" key="10">
    <source>
        <dbReference type="ARBA" id="ARBA00022676"/>
    </source>
</evidence>
<keyword evidence="10 16" id="KW-0328">Glycosyltransferase</keyword>
<protein>
    <recommendedName>
        <fullName evidence="7 16">ATP phosphoribosyltransferase</fullName>
        <shortName evidence="16">ATP-PRT</shortName>
        <shortName evidence="16">ATP-PRTase</shortName>
        <ecNumber evidence="6 16">2.4.2.17</ecNumber>
    </recommendedName>
</protein>
<evidence type="ECO:0000256" key="11">
    <source>
        <dbReference type="ARBA" id="ARBA00022679"/>
    </source>
</evidence>
<dbReference type="Gene3D" id="3.40.190.10">
    <property type="entry name" value="Periplasmic binding protein-like II"/>
    <property type="match status" value="2"/>
</dbReference>
<dbReference type="FunFam" id="3.40.190.10:FF:000008">
    <property type="entry name" value="ATP phosphoribosyltransferase"/>
    <property type="match status" value="1"/>
</dbReference>
<dbReference type="EC" id="2.4.2.17" evidence="6 16"/>
<keyword evidence="13 16" id="KW-0067">ATP-binding</keyword>
<evidence type="ECO:0000256" key="5">
    <source>
        <dbReference type="ARBA" id="ARBA00011496"/>
    </source>
</evidence>
<dbReference type="NCBIfam" id="TIGR00070">
    <property type="entry name" value="hisG"/>
    <property type="match status" value="1"/>
</dbReference>
<reference evidence="18 19" key="1">
    <citation type="submission" date="2019-07" db="EMBL/GenBank/DDBJ databases">
        <title>Whole genome shotgun sequence of Sporosarcina luteola NBRC 105378.</title>
        <authorList>
            <person name="Hosoyama A."/>
            <person name="Uohara A."/>
            <person name="Ohji S."/>
            <person name="Ichikawa N."/>
        </authorList>
    </citation>
    <scope>NUCLEOTIDE SEQUENCE [LARGE SCALE GENOMIC DNA]</scope>
    <source>
        <strain evidence="18 19">NBRC 105378</strain>
    </source>
</reference>
<dbReference type="UniPathway" id="UPA00031">
    <property type="reaction ID" value="UER00006"/>
</dbReference>
<dbReference type="InterPro" id="IPR013820">
    <property type="entry name" value="ATP_PRibTrfase_cat"/>
</dbReference>
<evidence type="ECO:0000256" key="13">
    <source>
        <dbReference type="ARBA" id="ARBA00022840"/>
    </source>
</evidence>
<keyword evidence="12 16" id="KW-0547">Nucleotide-binding</keyword>
<dbReference type="InterPro" id="IPR024893">
    <property type="entry name" value="ATP_PRibTrfase_HisG_short"/>
</dbReference>
<dbReference type="PANTHER" id="PTHR21403:SF8">
    <property type="entry name" value="ATP PHOSPHORIBOSYLTRANSFERASE"/>
    <property type="match status" value="1"/>
</dbReference>
<keyword evidence="11 16" id="KW-0808">Transferase</keyword>
<comment type="similarity">
    <text evidence="4 16">Belongs to the ATP phosphoribosyltransferase family. Short subfamily.</text>
</comment>
<evidence type="ECO:0000256" key="15">
    <source>
        <dbReference type="ARBA" id="ARBA00024861"/>
    </source>
</evidence>
<comment type="caution">
    <text evidence="18">The sequence shown here is derived from an EMBL/GenBank/DDBJ whole genome shotgun (WGS) entry which is preliminary data.</text>
</comment>
<keyword evidence="9 16" id="KW-0028">Amino-acid biosynthesis</keyword>
<dbReference type="CDD" id="cd13595">
    <property type="entry name" value="PBP2_HisGs"/>
    <property type="match status" value="1"/>
</dbReference>
<organism evidence="18 19">
    <name type="scientific">Sporosarcina luteola</name>
    <dbReference type="NCBI Taxonomy" id="582850"/>
    <lineage>
        <taxon>Bacteria</taxon>
        <taxon>Bacillati</taxon>
        <taxon>Bacillota</taxon>
        <taxon>Bacilli</taxon>
        <taxon>Bacillales</taxon>
        <taxon>Caryophanaceae</taxon>
        <taxon>Sporosarcina</taxon>
    </lineage>
</organism>
<evidence type="ECO:0000256" key="1">
    <source>
        <dbReference type="ARBA" id="ARBA00000915"/>
    </source>
</evidence>
<dbReference type="FunFam" id="3.40.190.10:FF:000011">
    <property type="entry name" value="ATP phosphoribosyltransferase"/>
    <property type="match status" value="1"/>
</dbReference>
<dbReference type="HAMAP" id="MF_01018">
    <property type="entry name" value="HisG_Short"/>
    <property type="match status" value="1"/>
</dbReference>
<evidence type="ECO:0000256" key="6">
    <source>
        <dbReference type="ARBA" id="ARBA00011946"/>
    </source>
</evidence>
<keyword evidence="19" id="KW-1185">Reference proteome</keyword>
<dbReference type="Proteomes" id="UP000321901">
    <property type="component" value="Unassembled WGS sequence"/>
</dbReference>
<sequence>MERITIAMAKGRTANDAITLLENADILFSDFNEKGRKLIFVDDERQVNLIFVKAVDVPTYVENGAADIGVVGKDVMLESPKDVYELVDLGIGKCKMSVAGFSGTEISRLPQLTVASKYPNVTQSFFDEKGIRTKIIKLNGSIELAPLIGMADVIVDIVETGTTLKENGLVILEDITDISARLIVNKASYAIKTERIQQFVENVKRGLGVCT</sequence>
<evidence type="ECO:0000256" key="9">
    <source>
        <dbReference type="ARBA" id="ARBA00022605"/>
    </source>
</evidence>
<evidence type="ECO:0000256" key="12">
    <source>
        <dbReference type="ARBA" id="ARBA00022741"/>
    </source>
</evidence>
<evidence type="ECO:0000256" key="16">
    <source>
        <dbReference type="HAMAP-Rule" id="MF_01018"/>
    </source>
</evidence>
<evidence type="ECO:0000256" key="4">
    <source>
        <dbReference type="ARBA" id="ARBA00009489"/>
    </source>
</evidence>
<dbReference type="GO" id="GO:0003879">
    <property type="term" value="F:ATP phosphoribosyltransferase activity"/>
    <property type="evidence" value="ECO:0007669"/>
    <property type="project" value="UniProtKB-UniRule"/>
</dbReference>
<comment type="catalytic activity">
    <reaction evidence="1 16">
        <text>1-(5-phospho-beta-D-ribosyl)-ATP + diphosphate = 5-phospho-alpha-D-ribose 1-diphosphate + ATP</text>
        <dbReference type="Rhea" id="RHEA:18473"/>
        <dbReference type="ChEBI" id="CHEBI:30616"/>
        <dbReference type="ChEBI" id="CHEBI:33019"/>
        <dbReference type="ChEBI" id="CHEBI:58017"/>
        <dbReference type="ChEBI" id="CHEBI:73183"/>
        <dbReference type="EC" id="2.4.2.17"/>
    </reaction>
</comment>
<dbReference type="AlphaFoldDB" id="A0A511Z9E6"/>
<keyword evidence="8 16" id="KW-0963">Cytoplasm</keyword>
<gene>
    <name evidence="16 18" type="primary">hisG</name>
    <name evidence="18" type="ORF">SLU01_23920</name>
</gene>
<dbReference type="OrthoDB" id="9801867at2"/>
<dbReference type="EMBL" id="BJYL01000032">
    <property type="protein sequence ID" value="GEN84080.1"/>
    <property type="molecule type" value="Genomic_DNA"/>
</dbReference>
<dbReference type="PROSITE" id="PS01316">
    <property type="entry name" value="ATP_P_PHORIBOSYLTR"/>
    <property type="match status" value="1"/>
</dbReference>
<feature type="domain" description="ATP phosphoribosyltransferase catalytic" evidence="17">
    <location>
        <begin position="53"/>
        <end position="204"/>
    </location>
</feature>
<dbReference type="PANTHER" id="PTHR21403">
    <property type="entry name" value="ATP PHOSPHORIBOSYLTRANSFERASE ATP-PRTASE"/>
    <property type="match status" value="1"/>
</dbReference>
<dbReference type="InterPro" id="IPR001348">
    <property type="entry name" value="ATP_PRibTrfase_HisG"/>
</dbReference>
<comment type="subcellular location">
    <subcellularLocation>
        <location evidence="2 16">Cytoplasm</location>
    </subcellularLocation>
</comment>
<accession>A0A511Z9E6</accession>
<dbReference type="GO" id="GO:0005524">
    <property type="term" value="F:ATP binding"/>
    <property type="evidence" value="ECO:0007669"/>
    <property type="project" value="UniProtKB-KW"/>
</dbReference>
<evidence type="ECO:0000256" key="2">
    <source>
        <dbReference type="ARBA" id="ARBA00004496"/>
    </source>
</evidence>
<evidence type="ECO:0000259" key="17">
    <source>
        <dbReference type="Pfam" id="PF01634"/>
    </source>
</evidence>
<evidence type="ECO:0000313" key="18">
    <source>
        <dbReference type="EMBL" id="GEN84080.1"/>
    </source>
</evidence>
<evidence type="ECO:0000256" key="8">
    <source>
        <dbReference type="ARBA" id="ARBA00022490"/>
    </source>
</evidence>